<dbReference type="InterPro" id="IPR013786">
    <property type="entry name" value="AcylCoA_DH/ox_N"/>
</dbReference>
<evidence type="ECO:0000256" key="2">
    <source>
        <dbReference type="ARBA" id="ARBA00009347"/>
    </source>
</evidence>
<dbReference type="InterPro" id="IPR036250">
    <property type="entry name" value="AcylCo_DH-like_C"/>
</dbReference>
<dbReference type="GO" id="GO:0050660">
    <property type="term" value="F:flavin adenine dinucleotide binding"/>
    <property type="evidence" value="ECO:0007669"/>
    <property type="project" value="InterPro"/>
</dbReference>
<evidence type="ECO:0000313" key="8">
    <source>
        <dbReference type="Proteomes" id="UP000467249"/>
    </source>
</evidence>
<proteinExistence type="inferred from homology"/>
<keyword evidence="4" id="KW-0274">FAD</keyword>
<dbReference type="InterPro" id="IPR037069">
    <property type="entry name" value="AcylCoA_DH/ox_N_sf"/>
</dbReference>
<dbReference type="Pfam" id="PF00441">
    <property type="entry name" value="Acyl-CoA_dh_1"/>
    <property type="match status" value="1"/>
</dbReference>
<keyword evidence="8" id="KW-1185">Reference proteome</keyword>
<keyword evidence="3" id="KW-0285">Flavoprotein</keyword>
<evidence type="ECO:0000259" key="5">
    <source>
        <dbReference type="Pfam" id="PF00441"/>
    </source>
</evidence>
<dbReference type="GO" id="GO:0003995">
    <property type="term" value="F:acyl-CoA dehydrogenase activity"/>
    <property type="evidence" value="ECO:0007669"/>
    <property type="project" value="TreeGrafter"/>
</dbReference>
<protein>
    <submittedName>
        <fullName evidence="7">Acyl-CoA dehydrogenase</fullName>
    </submittedName>
</protein>
<feature type="domain" description="Acyl-CoA dehydrogenase/oxidase C-terminal" evidence="5">
    <location>
        <begin position="244"/>
        <end position="363"/>
    </location>
</feature>
<dbReference type="AlphaFoldDB" id="A0A6N4WCU9"/>
<dbReference type="InterPro" id="IPR009075">
    <property type="entry name" value="AcylCo_DH/oxidase_C"/>
</dbReference>
<dbReference type="RefSeq" id="WP_179967423.1">
    <property type="nucleotide sequence ID" value="NZ_AP022620.1"/>
</dbReference>
<comment type="similarity">
    <text evidence="2">Belongs to the acyl-CoA dehydrogenase family.</text>
</comment>
<gene>
    <name evidence="7" type="primary">acd_5</name>
    <name evidence="7" type="ORF">MANY_51930</name>
</gene>
<comment type="cofactor">
    <cofactor evidence="1">
        <name>FAD</name>
        <dbReference type="ChEBI" id="CHEBI:57692"/>
    </cofactor>
</comment>
<evidence type="ECO:0000256" key="3">
    <source>
        <dbReference type="ARBA" id="ARBA00022630"/>
    </source>
</evidence>
<dbReference type="Proteomes" id="UP000467249">
    <property type="component" value="Chromosome"/>
</dbReference>
<dbReference type="PIRSF" id="PIRSF016578">
    <property type="entry name" value="HsaA"/>
    <property type="match status" value="1"/>
</dbReference>
<accession>A0A6N4WCU9</accession>
<feature type="domain" description="Acyl-CoA dehydrogenase/oxidase N-terminal" evidence="6">
    <location>
        <begin position="25"/>
        <end position="104"/>
    </location>
</feature>
<evidence type="ECO:0000256" key="1">
    <source>
        <dbReference type="ARBA" id="ARBA00001974"/>
    </source>
</evidence>
<dbReference type="Gene3D" id="1.20.140.10">
    <property type="entry name" value="Butyryl-CoA Dehydrogenase, subunit A, domain 3"/>
    <property type="match status" value="1"/>
</dbReference>
<evidence type="ECO:0000259" key="6">
    <source>
        <dbReference type="Pfam" id="PF02771"/>
    </source>
</evidence>
<dbReference type="InterPro" id="IPR046373">
    <property type="entry name" value="Acyl-CoA_Oxase/DH_mid-dom_sf"/>
</dbReference>
<reference evidence="7 8" key="1">
    <citation type="journal article" date="2019" name="Emerg. Microbes Infect.">
        <title>Comprehensive subspecies identification of 175 nontuberculous mycobacteria species based on 7547 genomic profiles.</title>
        <authorList>
            <person name="Matsumoto Y."/>
            <person name="Kinjo T."/>
            <person name="Motooka D."/>
            <person name="Nabeya D."/>
            <person name="Jung N."/>
            <person name="Uechi K."/>
            <person name="Horii T."/>
            <person name="Iida T."/>
            <person name="Fujita J."/>
            <person name="Nakamura S."/>
        </authorList>
    </citation>
    <scope>NUCLEOTIDE SEQUENCE [LARGE SCALE GENOMIC DNA]</scope>
    <source>
        <strain evidence="7 8">JCM 30275</strain>
    </source>
</reference>
<dbReference type="SUPFAM" id="SSF47203">
    <property type="entry name" value="Acyl-CoA dehydrogenase C-terminal domain-like"/>
    <property type="match status" value="1"/>
</dbReference>
<evidence type="ECO:0000313" key="7">
    <source>
        <dbReference type="EMBL" id="BBZ79856.1"/>
    </source>
</evidence>
<evidence type="ECO:0000256" key="4">
    <source>
        <dbReference type="ARBA" id="ARBA00022827"/>
    </source>
</evidence>
<dbReference type="InterPro" id="IPR009100">
    <property type="entry name" value="AcylCoA_DH/oxidase_NM_dom_sf"/>
</dbReference>
<dbReference type="EMBL" id="AP022620">
    <property type="protein sequence ID" value="BBZ79856.1"/>
    <property type="molecule type" value="Genomic_DNA"/>
</dbReference>
<dbReference type="Pfam" id="PF02771">
    <property type="entry name" value="Acyl-CoA_dh_N"/>
    <property type="match status" value="1"/>
</dbReference>
<organism evidence="7 8">
    <name type="scientific">Mycolicibacterium anyangense</name>
    <dbReference type="NCBI Taxonomy" id="1431246"/>
    <lineage>
        <taxon>Bacteria</taxon>
        <taxon>Bacillati</taxon>
        <taxon>Actinomycetota</taxon>
        <taxon>Actinomycetes</taxon>
        <taxon>Mycobacteriales</taxon>
        <taxon>Mycobacteriaceae</taxon>
        <taxon>Mycolicibacterium</taxon>
    </lineage>
</organism>
<dbReference type="PANTHER" id="PTHR43884:SF12">
    <property type="entry name" value="ISOVALERYL-COA DEHYDROGENASE, MITOCHONDRIAL-RELATED"/>
    <property type="match status" value="1"/>
</dbReference>
<sequence length="388" mass="40978">MNDRLPNPGSGTAARLQLSAVIKVAAAAADDVDRKARFPSEAVESLKEANLLSCSLPASLGGGSVRIAELASVARAIGGACSSAAMVFAMHHTQALTLAHHGSTGEIAELTASIAGQEALLASATTEISTGGDVRSSTCAVLVDGDEVTLEKNAPVISYAEYADYICATARRGPDSPANDQVLLVCPLADTALEKTSTWDVLGFRGTCSPGFLLKSRTSSKNIVPVDYSTISEYTMLPSSHTLWASVWLGIADAALGKARQVMRKSARPGGSNRDVIAAKLADLTGVHQRFESLVMREVQRYDEFLRSGESEPTVGFTIAMNNLKLGASTAVVDVVVGALQLIGINGYREDHEASMSRLLRDSFGPQLMVSNDRIRANNAQLAFMHRG</sequence>
<dbReference type="Gene3D" id="1.10.540.10">
    <property type="entry name" value="Acyl-CoA dehydrogenase/oxidase, N-terminal domain"/>
    <property type="match status" value="1"/>
</dbReference>
<dbReference type="PANTHER" id="PTHR43884">
    <property type="entry name" value="ACYL-COA DEHYDROGENASE"/>
    <property type="match status" value="1"/>
</dbReference>
<name>A0A6N4WCU9_9MYCO</name>
<dbReference type="KEGG" id="many:MANY_51930"/>
<dbReference type="SUPFAM" id="SSF56645">
    <property type="entry name" value="Acyl-CoA dehydrogenase NM domain-like"/>
    <property type="match status" value="1"/>
</dbReference>
<dbReference type="Gene3D" id="2.40.110.10">
    <property type="entry name" value="Butyryl-CoA Dehydrogenase, subunit A, domain 2"/>
    <property type="match status" value="1"/>
</dbReference>